<dbReference type="Proteomes" id="UP000653076">
    <property type="component" value="Unassembled WGS sequence"/>
</dbReference>
<organism evidence="2 3">
    <name type="scientific">Micromonospora qiuiae</name>
    <dbReference type="NCBI Taxonomy" id="502268"/>
    <lineage>
        <taxon>Bacteria</taxon>
        <taxon>Bacillati</taxon>
        <taxon>Actinomycetota</taxon>
        <taxon>Actinomycetes</taxon>
        <taxon>Micromonosporales</taxon>
        <taxon>Micromonosporaceae</taxon>
        <taxon>Micromonospora</taxon>
    </lineage>
</organism>
<dbReference type="RefSeq" id="WP_204033849.1">
    <property type="nucleotide sequence ID" value="NZ_BOPC01000018.1"/>
</dbReference>
<dbReference type="Gene3D" id="3.30.530.20">
    <property type="match status" value="1"/>
</dbReference>
<protein>
    <recommendedName>
        <fullName evidence="1">Coenzyme Q-binding protein COQ10 START domain-containing protein</fullName>
    </recommendedName>
</protein>
<keyword evidence="3" id="KW-1185">Reference proteome</keyword>
<proteinExistence type="predicted"/>
<comment type="caution">
    <text evidence="2">The sequence shown here is derived from an EMBL/GenBank/DDBJ whole genome shotgun (WGS) entry which is preliminary data.</text>
</comment>
<accession>A0ABQ4J838</accession>
<dbReference type="InterPro" id="IPR023393">
    <property type="entry name" value="START-like_dom_sf"/>
</dbReference>
<evidence type="ECO:0000313" key="3">
    <source>
        <dbReference type="Proteomes" id="UP000653076"/>
    </source>
</evidence>
<dbReference type="EMBL" id="BOPC01000018">
    <property type="protein sequence ID" value="GIJ26340.1"/>
    <property type="molecule type" value="Genomic_DNA"/>
</dbReference>
<dbReference type="Pfam" id="PF03364">
    <property type="entry name" value="Polyketide_cyc"/>
    <property type="match status" value="1"/>
</dbReference>
<name>A0ABQ4J838_9ACTN</name>
<evidence type="ECO:0000313" key="2">
    <source>
        <dbReference type="EMBL" id="GIJ26340.1"/>
    </source>
</evidence>
<sequence length="139" mass="15051">MPTIIAETRVACPADQVWAAVRDVATLARRAPHVVDVRTDGDTSVWTVLLNGSAVSWVQRDTAGPDTVLRFEQITGDLEEMSGNWVVDETTDGTRVRLVIDFELGVDGLAPLLEPMWAQSMQAHAEALLRALPAGSENA</sequence>
<feature type="domain" description="Coenzyme Q-binding protein COQ10 START" evidence="1">
    <location>
        <begin position="10"/>
        <end position="127"/>
    </location>
</feature>
<dbReference type="InterPro" id="IPR005031">
    <property type="entry name" value="COQ10_START"/>
</dbReference>
<gene>
    <name evidence="2" type="ORF">Vqi01_15020</name>
</gene>
<reference evidence="2 3" key="1">
    <citation type="submission" date="2021-01" db="EMBL/GenBank/DDBJ databases">
        <title>Whole genome shotgun sequence of Verrucosispora qiuiae NBRC 106684.</title>
        <authorList>
            <person name="Komaki H."/>
            <person name="Tamura T."/>
        </authorList>
    </citation>
    <scope>NUCLEOTIDE SEQUENCE [LARGE SCALE GENOMIC DNA]</scope>
    <source>
        <strain evidence="2 3">NBRC 106684</strain>
    </source>
</reference>
<evidence type="ECO:0000259" key="1">
    <source>
        <dbReference type="Pfam" id="PF03364"/>
    </source>
</evidence>
<dbReference type="SUPFAM" id="SSF55961">
    <property type="entry name" value="Bet v1-like"/>
    <property type="match status" value="1"/>
</dbReference>